<evidence type="ECO:0000313" key="7">
    <source>
        <dbReference type="EMBL" id="PLX18314.1"/>
    </source>
</evidence>
<feature type="domain" description="SbsA Ig-like" evidence="5">
    <location>
        <begin position="625"/>
        <end position="727"/>
    </location>
</feature>
<feature type="domain" description="Secretion system C-terminal sorting" evidence="6">
    <location>
        <begin position="2688"/>
        <end position="2762"/>
    </location>
</feature>
<accession>A0A2N5ZI55</accession>
<dbReference type="Gene3D" id="2.60.40.1220">
    <property type="match status" value="1"/>
</dbReference>
<dbReference type="InterPro" id="IPR014755">
    <property type="entry name" value="Cu-Rt/internalin_Ig-like"/>
</dbReference>
<dbReference type="PANTHER" id="PTHR41775">
    <property type="entry name" value="SECRETED PROTEIN-RELATED"/>
    <property type="match status" value="1"/>
</dbReference>
<organism evidence="7 8">
    <name type="scientific">Muiribacterium halophilum</name>
    <dbReference type="NCBI Taxonomy" id="2053465"/>
    <lineage>
        <taxon>Bacteria</taxon>
        <taxon>Candidatus Muiribacteriota</taxon>
        <taxon>Candidatus Muiribacteriia</taxon>
        <taxon>Candidatus Muiribacteriales</taxon>
        <taxon>Candidatus Muiribacteriaceae</taxon>
        <taxon>Candidatus Muiribacterium</taxon>
    </lineage>
</organism>
<dbReference type="NCBIfam" id="TIGR03296">
    <property type="entry name" value="M6dom_TIGR03296"/>
    <property type="match status" value="1"/>
</dbReference>
<dbReference type="NCBIfam" id="TIGR04183">
    <property type="entry name" value="Por_Secre_tail"/>
    <property type="match status" value="1"/>
</dbReference>
<evidence type="ECO:0000313" key="8">
    <source>
        <dbReference type="Proteomes" id="UP000234857"/>
    </source>
</evidence>
<name>A0A2N5ZI55_MUIH1</name>
<feature type="chain" id="PRO_5014775701" description="Fibronectin type-III domain-containing protein" evidence="3">
    <location>
        <begin position="21"/>
        <end position="2775"/>
    </location>
</feature>
<dbReference type="Pfam" id="PF18962">
    <property type="entry name" value="Por_Secre_tail"/>
    <property type="match status" value="1"/>
</dbReference>
<evidence type="ECO:0000256" key="3">
    <source>
        <dbReference type="SAM" id="SignalP"/>
    </source>
</evidence>
<evidence type="ECO:0000256" key="1">
    <source>
        <dbReference type="ARBA" id="ARBA00022729"/>
    </source>
</evidence>
<dbReference type="Gene3D" id="2.60.40.10">
    <property type="entry name" value="Immunoglobulins"/>
    <property type="match status" value="1"/>
</dbReference>
<comment type="caution">
    <text evidence="7">The sequence shown here is derived from an EMBL/GenBank/DDBJ whole genome shotgun (WGS) entry which is preliminary data.</text>
</comment>
<keyword evidence="1 3" id="KW-0732">Signal</keyword>
<feature type="compositionally biased region" description="Polar residues" evidence="2">
    <location>
        <begin position="1464"/>
        <end position="1473"/>
    </location>
</feature>
<dbReference type="Pfam" id="PF13205">
    <property type="entry name" value="Big_5"/>
    <property type="match status" value="1"/>
</dbReference>
<gene>
    <name evidence="7" type="ORF">C0601_04670</name>
</gene>
<dbReference type="Gene3D" id="2.60.40.4070">
    <property type="match status" value="1"/>
</dbReference>
<dbReference type="Pfam" id="PF05547">
    <property type="entry name" value="Peptidase_M6"/>
    <property type="match status" value="1"/>
</dbReference>
<dbReference type="GO" id="GO:0006508">
    <property type="term" value="P:proteolysis"/>
    <property type="evidence" value="ECO:0007669"/>
    <property type="project" value="InterPro"/>
</dbReference>
<dbReference type="SUPFAM" id="SSF55486">
    <property type="entry name" value="Metalloproteases ('zincins'), catalytic domain"/>
    <property type="match status" value="1"/>
</dbReference>
<feature type="signal peptide" evidence="3">
    <location>
        <begin position="1"/>
        <end position="20"/>
    </location>
</feature>
<dbReference type="InterPro" id="IPR013783">
    <property type="entry name" value="Ig-like_fold"/>
</dbReference>
<dbReference type="GO" id="GO:0008233">
    <property type="term" value="F:peptidase activity"/>
    <property type="evidence" value="ECO:0007669"/>
    <property type="project" value="InterPro"/>
</dbReference>
<dbReference type="InterPro" id="IPR008757">
    <property type="entry name" value="Peptidase_M6-like_domain"/>
</dbReference>
<evidence type="ECO:0000259" key="4">
    <source>
        <dbReference type="Pfam" id="PF05547"/>
    </source>
</evidence>
<protein>
    <recommendedName>
        <fullName evidence="9">Fibronectin type-III domain-containing protein</fullName>
    </recommendedName>
</protein>
<evidence type="ECO:0000256" key="2">
    <source>
        <dbReference type="SAM" id="MobiDB-lite"/>
    </source>
</evidence>
<dbReference type="PANTHER" id="PTHR41775:SF1">
    <property type="entry name" value="PEPTIDASE M6-LIKE DOMAIN-CONTAINING PROTEIN"/>
    <property type="match status" value="1"/>
</dbReference>
<sequence length="2775" mass="299777">MKKNFYIALLILFVSIATMAVPPAPWNPLKGPAADHHSYEEFLQKRNAPRALNAPSPIGTTKVLVIRAEFTDVSMTNTQASYAESFCSNVASYYNENSYGKCTLQFTVSPTIYTMPGTLASYGGDGGPSNIDPNGYKVIEDAILAADGDFDYSQFDLYMVFHAGYGQETDDGSNTDDLWSMSWSGMNISTADSITITKGTVVPEMERNGASALGVIAHELGHDLGDLPDLYDTDYSSDGIGKWGMMSAGTWLGSGSTPAHFCGWSKIQMGWLTPTVISSNQTGYSLNSISTNESILKLAVSGQEYFLIENRYKTTGFDSALPGTGILITHVDESITTNTNDTHRLVDVEEADNNNELDTNGGNQGEAGDLYVIGATFSPASSPNSNYYSGSSSDLTLSNFSASASTMTVDIQVSSVNAPIFASINTADTLNIPKTAFDIEDTVRVRFVESSPSEASTGTVVITGPGGYNSGSLSASFDGTVNYMYDWDSTGREAGSYTATATLTNSAGSTNDSTNFTLSSQAPGPVTLIAPTDGTTINTLTPQFTWTDNGSDEESYTIEIDDTSDFSSIIHTHTTADGDTVSYDLPAAILSDGNIYYWRVYATKGTYFDKDSAVKRSFTVDVDLDAPTIQSTSPADSEIDVVADKTITIVFSEKLDPTTVNTSNIYLRQGATDITSTVSYDDNLKQVTLTPSQTLDFETNYTVYVSTSITDVAGNALASTYSFSFDTELYPAPLTFSVIDSPGDNGEYYHVEWNNPSSPVNVYDKISTYQFYYIQKDTIFVEGDISSATLISWTKAEVGAAPSAEVNIVGSTTNNYTFALRYTTTDGKTSKLVYAAPLMSENDATVVSNAVYEIQPQRTIPAYDTTFTFTMIPDFGSSTDAGFDRIYLHAANMSGHDFSAAKFYVNNSEYTLDASPSGDEFTASVTGDTIEVKIGKVLDDDITGEQVKFVYDAQVSGSSGDDITIDVILKHSVYNTASTAADLTEGNADGNSENDNDGSVTVANLVNSVTAEILPTQYAVNSTSEVSLYALLYSDSNSIGVDTLSFTLPDDYFPQDTSEWQIFVNSVEVDDNQYSIDVSGYTSTLTFSNVYTGNVSFLLKYVMQAPAVADIGSGGEVITGSMDNSAINIPVNFTTGDANGTSGDSDVLTVKTGKIMEQMTAEVYPFIVSGNSTTEFTMTLKPYINSDNFGLDKIYLNFGTNFSNFQGATVEIEGTGTLATRTSGAPSAGEVLVADAVENDNSIYAELTFGDLIDTSYHDKLITVKFKLDAADTNSSGEEITTLIKNTDIGGELAASAGDADTDPSNNPTILTDSLKIKIQKPANNVYSEISPHKVVASESAKLKYYINADIDSSTNSGVNTIKIELPSTYKVLSETNEIALYVNSALQVISNSTPSAGQYKVSIDTNENIISLLTGTTYDSDRDFRVEFMVDPPSNLDNGLLFKAYVDNSVSTSPQLGVDSDQDGVSGNGDDNTVTTGRISAVSLCELYVPPAVEKANSVVYGSTDNKAYITAAPVIQTGNFGFDRLYIGIPDEISNIDTTTATLVIGEISFTTVSAAPDTEEVRLTYSPQTASSGGTLEVEFGRLIDVDWPVNKKVVLTFEFDAPTTEDTYTFTMYSANSEISTDIKQSFTPGNTYVADHPTQTMDIEVVKTPALASTAEIHPAHVRPSVDGQQIVISTKLDFNTNNSGVKYLRVVYPTSYSDIKLTSADGAKVEVDTTDYSISSNTNPIGNMVYIDYQTQNNYFDLKFGTVLKDTTTGNIVKITFKADTPTVQDAPGGGTFEVYAYTVAPANDVVSQKATPGDVSGNPSVFNGMNIIAANSVSSVVSELNIKSSNGSFTGDNENLVMVNSTGNILDYYMKLDFASGNRGINLLAINIPSTYSNIQNVKVYDGQVELSADYREESDVLYVSLDTPVSADSTLKVSMEINAPTSTDTGVDFTSYADYHFEEAAAYWLTDNLDFAVSSQQGEASSEADSESYTVTCVTTPATQAVAEIYPDTTYINKDDQAFTLTILPTILDYSSGVDKVNVKLPGNLSDIEITSLSAKGGILPTTDYTTSVSGNSYTFLLNSKVVFADAPNHKIIMAFTADTSSKSVYTTNEVEVYVSDSLNDRQIKATEGNAGATNSTLSLQIDSKAAISVAGGYITPNYMLKNSADQEFEVSVDMQFNSNDEGLKKLRLQIPTEFDNNTDFGSSEVSVAGDSYDVITVGFPAANEVLLDYDELNHYVYLTFGSSVKENGTLKFSFVLDAPTTDTAYNKQFQLTVIDDINLFTQTIDEKYTNSLYVSTENAELDINNLVSSIEADGNGNWEIYLKIPFNVTMDVFYPSPAVYVNGVKASIVSYKNLAFPTTSDPEVGIIEAKVDVPYEKFVGSSSNTLSISNVRDERGNVVDTITKVLDLGYGIGLSVFLNPADSKTITMVSKLSHPLSTGLTLKFEAIEFQGTPERIRALKKTSDLYSGVYSIESDGTPIITAGIYDSNEVRLQMVSKEINTILLSPVKDKAVNTLAGQMLFKKGSVVKDGFAVISEASFKENNKQLRVDKVFDLAINQKLTSPVMLRNDHSNAVLFKLRDNKLISPVASYDGSFKIRNSGRYVVARYTGKPIEKRWEIDGNNIFYEYADDQSSIKDVFAQIDGQEFSQVPHKGRLALPVGIHQIDFKAVDLAGNELKRSTTVRIAPASLITGMAVYPNPASSFAEIRFTAPAGSRVSLKIYDVSGRLIYRARTTAAGVNQSMIWDLADKRGRYVANGVYFYKVKVESGSDHHEVEGKFAVIR</sequence>
<dbReference type="EMBL" id="PKTG01000064">
    <property type="protein sequence ID" value="PLX18314.1"/>
    <property type="molecule type" value="Genomic_DNA"/>
</dbReference>
<evidence type="ECO:0000259" key="6">
    <source>
        <dbReference type="Pfam" id="PF18962"/>
    </source>
</evidence>
<dbReference type="InterPro" id="IPR026444">
    <property type="entry name" value="Secre_tail"/>
</dbReference>
<dbReference type="InterPro" id="IPR032812">
    <property type="entry name" value="SbsA_Ig"/>
</dbReference>
<dbReference type="Proteomes" id="UP000234857">
    <property type="component" value="Unassembled WGS sequence"/>
</dbReference>
<feature type="region of interest" description="Disordered" evidence="2">
    <location>
        <begin position="1454"/>
        <end position="1473"/>
    </location>
</feature>
<proteinExistence type="predicted"/>
<evidence type="ECO:0008006" key="9">
    <source>
        <dbReference type="Google" id="ProtNLM"/>
    </source>
</evidence>
<evidence type="ECO:0000259" key="5">
    <source>
        <dbReference type="Pfam" id="PF13205"/>
    </source>
</evidence>
<feature type="domain" description="Peptidase M6-like" evidence="4">
    <location>
        <begin position="154"/>
        <end position="266"/>
    </location>
</feature>
<reference evidence="7 8" key="1">
    <citation type="submission" date="2017-11" db="EMBL/GenBank/DDBJ databases">
        <title>Genome-resolved metagenomics identifies genetic mobility, metabolic interactions, and unexpected diversity in perchlorate-reducing communities.</title>
        <authorList>
            <person name="Barnum T.P."/>
            <person name="Figueroa I.A."/>
            <person name="Carlstrom C.I."/>
            <person name="Lucas L.N."/>
            <person name="Engelbrektson A.L."/>
            <person name="Coates J.D."/>
        </authorList>
    </citation>
    <scope>NUCLEOTIDE SEQUENCE [LARGE SCALE GENOMIC DNA]</scope>
    <source>
        <strain evidence="7">BM706</strain>
    </source>
</reference>